<dbReference type="PROSITE" id="PS50020">
    <property type="entry name" value="WW_DOMAIN_2"/>
    <property type="match status" value="1"/>
</dbReference>
<dbReference type="PANTHER" id="PTHR14741:SF32">
    <property type="entry name" value="TRIMETHYLGUANOSINE SYNTHASE"/>
    <property type="match status" value="1"/>
</dbReference>
<feature type="domain" description="WW" evidence="2">
    <location>
        <begin position="312"/>
        <end position="340"/>
    </location>
</feature>
<feature type="compositionally biased region" description="Basic and acidic residues" evidence="1">
    <location>
        <begin position="52"/>
        <end position="65"/>
    </location>
</feature>
<dbReference type="EMBL" id="JAAALK010000286">
    <property type="protein sequence ID" value="KAG8063128.1"/>
    <property type="molecule type" value="Genomic_DNA"/>
</dbReference>
<evidence type="ECO:0000259" key="2">
    <source>
        <dbReference type="PROSITE" id="PS50020"/>
    </source>
</evidence>
<dbReference type="CDD" id="cd02440">
    <property type="entry name" value="AdoMet_MTases"/>
    <property type="match status" value="1"/>
</dbReference>
<dbReference type="PROSITE" id="PS01159">
    <property type="entry name" value="WW_DOMAIN_1"/>
    <property type="match status" value="1"/>
</dbReference>
<protein>
    <recommendedName>
        <fullName evidence="2">WW domain-containing protein</fullName>
    </recommendedName>
</protein>
<evidence type="ECO:0000256" key="1">
    <source>
        <dbReference type="SAM" id="MobiDB-lite"/>
    </source>
</evidence>
<reference evidence="3" key="1">
    <citation type="journal article" date="2021" name="bioRxiv">
        <title>Whole Genome Assembly and Annotation of Northern Wild Rice, Zizania palustris L., Supports a Whole Genome Duplication in the Zizania Genus.</title>
        <authorList>
            <person name="Haas M."/>
            <person name="Kono T."/>
            <person name="Macchietto M."/>
            <person name="Millas R."/>
            <person name="McGilp L."/>
            <person name="Shao M."/>
            <person name="Duquette J."/>
            <person name="Hirsch C.N."/>
            <person name="Kimball J."/>
        </authorList>
    </citation>
    <scope>NUCLEOTIDE SEQUENCE</scope>
    <source>
        <tissue evidence="3">Fresh leaf tissue</tissue>
    </source>
</reference>
<dbReference type="PANTHER" id="PTHR14741">
    <property type="entry name" value="S-ADENOSYLMETHIONINE-DEPENDENT METHYLTRANSFERASE RELATED"/>
    <property type="match status" value="1"/>
</dbReference>
<dbReference type="GO" id="GO:0071164">
    <property type="term" value="F:RNA cap trimethylguanosine synthase activity"/>
    <property type="evidence" value="ECO:0007669"/>
    <property type="project" value="TreeGrafter"/>
</dbReference>
<feature type="region of interest" description="Disordered" evidence="1">
    <location>
        <begin position="44"/>
        <end position="67"/>
    </location>
</feature>
<dbReference type="OrthoDB" id="194443at2759"/>
<dbReference type="InterPro" id="IPR001202">
    <property type="entry name" value="WW_dom"/>
</dbReference>
<reference evidence="3" key="2">
    <citation type="submission" date="2021-02" db="EMBL/GenBank/DDBJ databases">
        <authorList>
            <person name="Kimball J.A."/>
            <person name="Haas M.W."/>
            <person name="Macchietto M."/>
            <person name="Kono T."/>
            <person name="Duquette J."/>
            <person name="Shao M."/>
        </authorList>
    </citation>
    <scope>NUCLEOTIDE SEQUENCE</scope>
    <source>
        <tissue evidence="3">Fresh leaf tissue</tissue>
    </source>
</reference>
<keyword evidence="4" id="KW-1185">Reference proteome</keyword>
<proteinExistence type="predicted"/>
<dbReference type="InterPro" id="IPR019012">
    <property type="entry name" value="RNA_cap_Gua-N2-MeTrfase"/>
</dbReference>
<comment type="caution">
    <text evidence="3">The sequence shown here is derived from an EMBL/GenBank/DDBJ whole genome shotgun (WGS) entry which is preliminary data.</text>
</comment>
<name>A0A8J5SDJ8_ZIZPA</name>
<dbReference type="GO" id="GO:0005634">
    <property type="term" value="C:nucleus"/>
    <property type="evidence" value="ECO:0007669"/>
    <property type="project" value="TreeGrafter"/>
</dbReference>
<sequence>MPGEAEDLPAIRKLGRHFRLTEVHLWDDWYVAGANASHRTWRSVETGSDGCQMDKSENKPAKQTDEDNSFVEDLELASLMGSLGLPVSFSTSKEKKNTPNKVKKNGRKVLYEATNTLISDAASSCTGTKEIESVVQLMDCVEQTDPCSSFRNTLGYSEVCRDNTEKMFDKDSVYANKQEESGCDNICSATVVPSNKAENNCEHETYQFHANMSNPVSPVQENQFADNALQLNKVMLGRNSVDNESRISSAEICQKERLLTSKDQLLGETLSTSHDNNDGDHETRLSSPEPSPVDDNHAQKFESGFCLEYGDWRVLWDPFYTRYYFYNILTQESTWYPPHGLEDFVSHSSTCVPDGLDDLGSQYKSMPVQEHSKSPENCDPSSGVLCSTDNTLDDYMSEVDQQVVQSQCLSTCNSEKEILDQAGGDKHLDGQGQDCYSELSNLSDILDEETKNRCIVTIIDEAHHTENIQNDSSMSEALEMNQEVAHTKKKKRARKSQSYHSCQDLEEGISSDIAKYWAQRYSLFSLFDSGIKMDEEGWFSVTPELIAKHHASRVGTGVMIDCFTGVGGNAIHFATKCKHVIAIDIDPQKIDCAQHNATVYGVNDHIDFITGDFIPMAPHLKGETAFMSPPWGGPDYAKVDVYDIKAMLKPCDGYSLFKLATSMASTVVMFLPRNIDQNQLADMCLSVDPPWAVEVEKNFLNGKLKAITAYFEEQDGSGVQYASDTNPQSPECHVR</sequence>
<dbReference type="AlphaFoldDB" id="A0A8J5SDJ8"/>
<dbReference type="CDD" id="cd00201">
    <property type="entry name" value="WW"/>
    <property type="match status" value="1"/>
</dbReference>
<dbReference type="FunFam" id="3.40.50.150:FF:000305">
    <property type="entry name" value="S-adenosyl-L-methionine-dependent methyltransferase superfamily protein"/>
    <property type="match status" value="1"/>
</dbReference>
<feature type="region of interest" description="Disordered" evidence="1">
    <location>
        <begin position="269"/>
        <end position="297"/>
    </location>
</feature>
<feature type="compositionally biased region" description="Basic and acidic residues" evidence="1">
    <location>
        <begin position="275"/>
        <end position="284"/>
    </location>
</feature>
<gene>
    <name evidence="3" type="ORF">GUJ93_ZPchr0003g16734</name>
</gene>
<dbReference type="Proteomes" id="UP000729402">
    <property type="component" value="Unassembled WGS sequence"/>
</dbReference>
<organism evidence="3 4">
    <name type="scientific">Zizania palustris</name>
    <name type="common">Northern wild rice</name>
    <dbReference type="NCBI Taxonomy" id="103762"/>
    <lineage>
        <taxon>Eukaryota</taxon>
        <taxon>Viridiplantae</taxon>
        <taxon>Streptophyta</taxon>
        <taxon>Embryophyta</taxon>
        <taxon>Tracheophyta</taxon>
        <taxon>Spermatophyta</taxon>
        <taxon>Magnoliopsida</taxon>
        <taxon>Liliopsida</taxon>
        <taxon>Poales</taxon>
        <taxon>Poaceae</taxon>
        <taxon>BOP clade</taxon>
        <taxon>Oryzoideae</taxon>
        <taxon>Oryzeae</taxon>
        <taxon>Zizaniinae</taxon>
        <taxon>Zizania</taxon>
    </lineage>
</organism>
<evidence type="ECO:0000313" key="3">
    <source>
        <dbReference type="EMBL" id="KAG8063128.1"/>
    </source>
</evidence>
<dbReference type="Pfam" id="PF09445">
    <property type="entry name" value="Methyltransf_15"/>
    <property type="match status" value="1"/>
</dbReference>
<accession>A0A8J5SDJ8</accession>
<evidence type="ECO:0000313" key="4">
    <source>
        <dbReference type="Proteomes" id="UP000729402"/>
    </source>
</evidence>